<organism evidence="3 4">
    <name type="scientific">Sulfurospirillum diekertiae</name>
    <dbReference type="NCBI Taxonomy" id="1854492"/>
    <lineage>
        <taxon>Bacteria</taxon>
        <taxon>Pseudomonadati</taxon>
        <taxon>Campylobacterota</taxon>
        <taxon>Epsilonproteobacteria</taxon>
        <taxon>Campylobacterales</taxon>
        <taxon>Sulfurospirillaceae</taxon>
        <taxon>Sulfurospirillum</taxon>
    </lineage>
</organism>
<dbReference type="KEGG" id="suls:Sdiek1_0061"/>
<name>A0A1Y0HGN1_9BACT</name>
<accession>A0A1Y0HGN1</accession>
<keyword evidence="2" id="KW-0732">Signal</keyword>
<feature type="transmembrane region" description="Helical" evidence="1">
    <location>
        <begin position="633"/>
        <end position="659"/>
    </location>
</feature>
<keyword evidence="4" id="KW-1185">Reference proteome</keyword>
<sequence length="744" mass="82111">MRILTFIFLFSFSFSFSLFGANISSEKDTLADSLFTADDAIVTPGTCSFSCRAVVDGYVTQIIDIDAKSGTTHCEVYSRNDTSKALGVNANQQNLTCKVQANKNPGDYSGQLKSSSNTNYQLTGAKYETDSMTFSRFLTGMATLDPSIIDFSATNSTGMLQVKNSNVLYGTNISTTRQETFLSFFGVEDATTSSEIVSSVDSLNKANLGYFSNLFSNMSSIYAYLQNLLFAFVSAFFIVILGSKKLQAYLAKTNDNTNYLSKLYIPLIAVTLFYIPIPQENNMQSSLMQTVIRNFMGTSTKIADKAAVIGANTYLQKLYASVGANTMQGEATIYALRDSAKAQKELYANVMQQCKSRFPDAMTFQVKDAELDQQSIYNFNKVQEGITAKACRSTERKWLIASKTYDQQRKYADQIAQSFGNNALQSKLNSINTFLNNRQSELGWINSAFIPSAAILIEMMPLVTVAKSTITEDQESNQLKIRDAYASGDEEKSLLEKIKTTGGSIFGAVMAKMVYAILPGVNTIFQVFNSIIGSGVEMITFIATFFSPIGGAKAFNFITHGGGSATIQLASLVLAAMFVGLILKYIPLITSMIAGILAVVGWLFELTQYFFITPFVVAYAVTMRKTDKISEYLVTGIVIFFKPVLLVIFIYLGLFLYYLCIDVFVMFAEEQFYLLDAINQSFFVAMVLQLSLGLIKIVSSFAAVYLMWKVILSAPGHTIKMIGLHNVGDFLEPISNKLERQSLV</sequence>
<feature type="transmembrane region" description="Helical" evidence="1">
    <location>
        <begin position="500"/>
        <end position="518"/>
    </location>
</feature>
<keyword evidence="1" id="KW-0812">Transmembrane</keyword>
<feature type="transmembrane region" description="Helical" evidence="1">
    <location>
        <begin position="221"/>
        <end position="242"/>
    </location>
</feature>
<evidence type="ECO:0000256" key="2">
    <source>
        <dbReference type="SAM" id="SignalP"/>
    </source>
</evidence>
<evidence type="ECO:0000313" key="3">
    <source>
        <dbReference type="EMBL" id="ARU47249.1"/>
    </source>
</evidence>
<feature type="transmembrane region" description="Helical" evidence="1">
    <location>
        <begin position="592"/>
        <end position="621"/>
    </location>
</feature>
<dbReference type="AlphaFoldDB" id="A0A1Y0HGN1"/>
<feature type="signal peptide" evidence="2">
    <location>
        <begin position="1"/>
        <end position="20"/>
    </location>
</feature>
<keyword evidence="1" id="KW-0472">Membrane</keyword>
<dbReference type="RefSeq" id="WP_087437374.1">
    <property type="nucleotide sequence ID" value="NZ_CP021416.1"/>
</dbReference>
<evidence type="ECO:0000256" key="1">
    <source>
        <dbReference type="SAM" id="Phobius"/>
    </source>
</evidence>
<evidence type="ECO:0000313" key="4">
    <source>
        <dbReference type="Proteomes" id="UP000196005"/>
    </source>
</evidence>
<feature type="transmembrane region" description="Helical" evidence="1">
    <location>
        <begin position="524"/>
        <end position="546"/>
    </location>
</feature>
<feature type="transmembrane region" description="Helical" evidence="1">
    <location>
        <begin position="682"/>
        <end position="708"/>
    </location>
</feature>
<dbReference type="EMBL" id="CP021416">
    <property type="protein sequence ID" value="ARU47249.1"/>
    <property type="molecule type" value="Genomic_DNA"/>
</dbReference>
<protein>
    <submittedName>
        <fullName evidence="3">Uncharacterized protein</fullName>
    </submittedName>
</protein>
<reference evidence="4" key="1">
    <citation type="submission" date="2017-05" db="EMBL/GenBank/DDBJ databases">
        <title>Dechlorination kinetics govern the competition between two new strains of the genus Sulfurospirillum.</title>
        <authorList>
            <person name="Buttet G.F."/>
            <person name="Murray A.M."/>
            <person name="Goris T."/>
            <person name="Burion M."/>
            <person name="Lin B."/>
            <person name="Rolle M."/>
            <person name="Maillard J."/>
        </authorList>
    </citation>
    <scope>NUCLEOTIDE SEQUENCE [LARGE SCALE GENOMIC DNA]</scope>
    <source>
        <strain evidence="4">SL2-1</strain>
    </source>
</reference>
<dbReference type="OrthoDB" id="5354855at2"/>
<keyword evidence="1" id="KW-1133">Transmembrane helix</keyword>
<feature type="chain" id="PRO_5010993154" evidence="2">
    <location>
        <begin position="21"/>
        <end position="744"/>
    </location>
</feature>
<feature type="transmembrane region" description="Helical" evidence="1">
    <location>
        <begin position="567"/>
        <end position="586"/>
    </location>
</feature>
<gene>
    <name evidence="3" type="ORF">Sdiek1_0061</name>
</gene>
<proteinExistence type="predicted"/>
<dbReference type="Proteomes" id="UP000196005">
    <property type="component" value="Chromosome"/>
</dbReference>